<proteinExistence type="predicted"/>
<dbReference type="RefSeq" id="WP_007463670.1">
    <property type="nucleotide sequence ID" value="NZ_HF570108.1"/>
</dbReference>
<dbReference type="Proteomes" id="UP000003448">
    <property type="component" value="Unassembled WGS sequence"/>
</dbReference>
<dbReference type="EMBL" id="CAIE01000039">
    <property type="protein sequence ID" value="CCH20580.1"/>
    <property type="molecule type" value="Genomic_DNA"/>
</dbReference>
<keyword evidence="2" id="KW-1185">Reference proteome</keyword>
<dbReference type="Gene3D" id="2.20.28.160">
    <property type="match status" value="1"/>
</dbReference>
<evidence type="ECO:0000313" key="2">
    <source>
        <dbReference type="Proteomes" id="UP000003448"/>
    </source>
</evidence>
<comment type="caution">
    <text evidence="1">The sequence shown here is derived from an EMBL/GenBank/DDBJ whole genome shotgun (WGS) entry which is preliminary data.</text>
</comment>
<dbReference type="PANTHER" id="PTHR40393:SF1">
    <property type="entry name" value="LYSINE BIOSYNTHESIS PROTEIN-RELATED"/>
    <property type="match status" value="1"/>
</dbReference>
<dbReference type="InterPro" id="IPR005906">
    <property type="entry name" value="LysW"/>
</dbReference>
<organism evidence="1 2">
    <name type="scientific">Micromonospora lupini str. Lupac 08</name>
    <dbReference type="NCBI Taxonomy" id="1150864"/>
    <lineage>
        <taxon>Bacteria</taxon>
        <taxon>Bacillati</taxon>
        <taxon>Actinomycetota</taxon>
        <taxon>Actinomycetes</taxon>
        <taxon>Micromonosporales</taxon>
        <taxon>Micromonosporaceae</taxon>
        <taxon>Micromonospora</taxon>
    </lineage>
</organism>
<dbReference type="STRING" id="1150864.MILUP08_45463"/>
<dbReference type="NCBIfam" id="TIGR01206">
    <property type="entry name" value="lysW"/>
    <property type="match status" value="1"/>
</dbReference>
<dbReference type="PANTHER" id="PTHR40393">
    <property type="entry name" value="LYSINE BIOSYNTHESIS PROTEIN-RELATED-RELATED"/>
    <property type="match status" value="1"/>
</dbReference>
<dbReference type="Pfam" id="PF21344">
    <property type="entry name" value="Zn_ribbon_LysW"/>
    <property type="match status" value="1"/>
</dbReference>
<dbReference type="OrthoDB" id="2628219at2"/>
<protein>
    <submittedName>
        <fullName evidence="1">Alpha-aminoadipate carrier protein lysW</fullName>
    </submittedName>
</protein>
<gene>
    <name evidence="1" type="primary">lysW</name>
    <name evidence="1" type="ORF">MILUP08_45463</name>
</gene>
<name>I0L9T3_9ACTN</name>
<reference evidence="2" key="1">
    <citation type="journal article" date="2012" name="J. Bacteriol.">
        <title>Genome Sequence of Micromonospora lupini Lupac 08, Isolated from Root Nodules of Lupinus angustifolius.</title>
        <authorList>
            <person name="Alonso-Vega P."/>
            <person name="Normand P."/>
            <person name="Bacigalupe R."/>
            <person name="Pujic P."/>
            <person name="Lajus A."/>
            <person name="Vallenet D."/>
            <person name="Carro L."/>
            <person name="Coll P."/>
            <person name="Trujillo M.E."/>
        </authorList>
    </citation>
    <scope>NUCLEOTIDE SEQUENCE [LARGE SCALE GENOMIC DNA]</scope>
    <source>
        <strain evidence="2">Lupac 08</strain>
    </source>
</reference>
<sequence>MTVQEQTTARCPECAADVPFAEPPRLSELVECGECQVELEVVTVQPVTLAPAPEVEEDWGE</sequence>
<evidence type="ECO:0000313" key="1">
    <source>
        <dbReference type="EMBL" id="CCH20580.1"/>
    </source>
</evidence>
<accession>I0L9T3</accession>
<dbReference type="AlphaFoldDB" id="I0L9T3"/>
<dbReference type="eggNOG" id="ENOG5031EJ6">
    <property type="taxonomic scope" value="Bacteria"/>
</dbReference>